<dbReference type="InterPro" id="IPR000571">
    <property type="entry name" value="Znf_CCCH"/>
</dbReference>
<evidence type="ECO:0000256" key="7">
    <source>
        <dbReference type="ARBA" id="ARBA00039886"/>
    </source>
</evidence>
<keyword evidence="5" id="KW-0539">Nucleus</keyword>
<reference evidence="12 13" key="2">
    <citation type="submission" date="2018-11" db="EMBL/GenBank/DDBJ databases">
        <authorList>
            <consortium name="Pathogen Informatics"/>
        </authorList>
    </citation>
    <scope>NUCLEOTIDE SEQUENCE [LARGE SCALE GENOMIC DNA]</scope>
</reference>
<dbReference type="Proteomes" id="UP000274429">
    <property type="component" value="Unassembled WGS sequence"/>
</dbReference>
<dbReference type="SUPFAM" id="SSF90229">
    <property type="entry name" value="CCCH zinc finger"/>
    <property type="match status" value="2"/>
</dbReference>
<keyword evidence="13" id="KW-1185">Reference proteome</keyword>
<feature type="domain" description="C3H1-type" evidence="11">
    <location>
        <begin position="50"/>
        <end position="77"/>
    </location>
</feature>
<keyword evidence="3 9" id="KW-0863">Zinc-finger</keyword>
<sequence>MYSAICHHYLAGYCRNGDDCIFIHADPAYKPRSPYTYSAPHYERSFLRNFGSPRVCRFYQMGYCAYGAGCEFLHPRDKALNTSQQPPRDPNIQRQVPTSKSDRFHYRKTVDAEPTPTTFSFKKTLESLLLRDTASAAFAKREDFGYKREEVFSAKENLSDEDLKIYSETGESGFSSIPLLPPPEDLCQS</sequence>
<evidence type="ECO:0000256" key="9">
    <source>
        <dbReference type="PROSITE-ProRule" id="PRU00723"/>
    </source>
</evidence>
<dbReference type="OrthoDB" id="411372at2759"/>
<evidence type="ECO:0000313" key="14">
    <source>
        <dbReference type="WBParaSite" id="TTAC_0000171701-mRNA-1"/>
    </source>
</evidence>
<dbReference type="GO" id="GO:0008270">
    <property type="term" value="F:zinc ion binding"/>
    <property type="evidence" value="ECO:0007669"/>
    <property type="project" value="UniProtKB-KW"/>
</dbReference>
<dbReference type="PROSITE" id="PS50103">
    <property type="entry name" value="ZF_C3H1"/>
    <property type="match status" value="2"/>
</dbReference>
<keyword evidence="4 9" id="KW-0862">Zinc</keyword>
<evidence type="ECO:0000256" key="8">
    <source>
        <dbReference type="ARBA" id="ARBA00042384"/>
    </source>
</evidence>
<reference evidence="14" key="1">
    <citation type="submission" date="2017-02" db="UniProtKB">
        <authorList>
            <consortium name="WormBaseParasite"/>
        </authorList>
    </citation>
    <scope>IDENTIFICATION</scope>
</reference>
<evidence type="ECO:0000313" key="13">
    <source>
        <dbReference type="Proteomes" id="UP000274429"/>
    </source>
</evidence>
<feature type="region of interest" description="Disordered" evidence="10">
    <location>
        <begin position="79"/>
        <end position="100"/>
    </location>
</feature>
<evidence type="ECO:0000256" key="4">
    <source>
        <dbReference type="ARBA" id="ARBA00022833"/>
    </source>
</evidence>
<dbReference type="SMART" id="SM00356">
    <property type="entry name" value="ZnF_C3H1"/>
    <property type="match status" value="2"/>
</dbReference>
<feature type="zinc finger region" description="C3H1-type" evidence="9">
    <location>
        <begin position="50"/>
        <end position="77"/>
    </location>
</feature>
<evidence type="ECO:0000313" key="12">
    <source>
        <dbReference type="EMBL" id="VDM18419.1"/>
    </source>
</evidence>
<feature type="domain" description="C3H1-type" evidence="11">
    <location>
        <begin position="1"/>
        <end position="27"/>
    </location>
</feature>
<evidence type="ECO:0000256" key="2">
    <source>
        <dbReference type="ARBA" id="ARBA00022723"/>
    </source>
</evidence>
<feature type="compositionally biased region" description="Polar residues" evidence="10">
    <location>
        <begin position="80"/>
        <end position="99"/>
    </location>
</feature>
<comment type="subcellular location">
    <subcellularLocation>
        <location evidence="1">Nucleus membrane</location>
        <topology evidence="1">Peripheral membrane protein</topology>
        <orientation evidence="1">Cytoplasmic side</orientation>
    </subcellularLocation>
</comment>
<dbReference type="PANTHER" id="PTHR46527">
    <property type="entry name" value="NUCLEOPORIN-LIKE PROTEIN 2"/>
    <property type="match status" value="1"/>
</dbReference>
<evidence type="ECO:0000256" key="6">
    <source>
        <dbReference type="ARBA" id="ARBA00037262"/>
    </source>
</evidence>
<evidence type="ECO:0000256" key="10">
    <source>
        <dbReference type="SAM" id="MobiDB-lite"/>
    </source>
</evidence>
<evidence type="ECO:0000259" key="11">
    <source>
        <dbReference type="PROSITE" id="PS50103"/>
    </source>
</evidence>
<protein>
    <recommendedName>
        <fullName evidence="7">Nucleoporin NUP42</fullName>
    </recommendedName>
    <alternativeName>
        <fullName evidence="8">Nucleoporin-like protein 2</fullName>
    </alternativeName>
</protein>
<evidence type="ECO:0000256" key="5">
    <source>
        <dbReference type="ARBA" id="ARBA00023242"/>
    </source>
</evidence>
<dbReference type="PANTHER" id="PTHR46527:SF1">
    <property type="entry name" value="NUCLEOPORIN NUP42"/>
    <property type="match status" value="1"/>
</dbReference>
<gene>
    <name evidence="12" type="ORF">TTAC_LOCUS1704</name>
</gene>
<proteinExistence type="predicted"/>
<dbReference type="InterPro" id="IPR051767">
    <property type="entry name" value="Nucleoporin_NUP42"/>
</dbReference>
<dbReference type="Pfam" id="PF00642">
    <property type="entry name" value="zf-CCCH"/>
    <property type="match status" value="2"/>
</dbReference>
<dbReference type="WBParaSite" id="TTAC_0000171701-mRNA-1">
    <property type="protein sequence ID" value="TTAC_0000171701-mRNA-1"/>
    <property type="gene ID" value="TTAC_0000171701"/>
</dbReference>
<dbReference type="GO" id="GO:0031965">
    <property type="term" value="C:nuclear membrane"/>
    <property type="evidence" value="ECO:0007669"/>
    <property type="project" value="UniProtKB-SubCell"/>
</dbReference>
<name>A0A0R3WLS9_HYDTA</name>
<dbReference type="AlphaFoldDB" id="A0A0R3WLS9"/>
<feature type="zinc finger region" description="C3H1-type" evidence="9">
    <location>
        <begin position="1"/>
        <end position="27"/>
    </location>
</feature>
<accession>A0A0R3WLS9</accession>
<dbReference type="Gene3D" id="4.10.1000.10">
    <property type="entry name" value="Zinc finger, CCCH-type"/>
    <property type="match status" value="2"/>
</dbReference>
<dbReference type="EMBL" id="UYWX01000457">
    <property type="protein sequence ID" value="VDM18419.1"/>
    <property type="molecule type" value="Genomic_DNA"/>
</dbReference>
<dbReference type="STRING" id="6205.A0A0R3WLS9"/>
<comment type="function">
    <text evidence="6">Required for the export of mRNAs containing poly(A) tails from the nucleus into the cytoplasm.</text>
</comment>
<organism evidence="14">
    <name type="scientific">Hydatigena taeniaeformis</name>
    <name type="common">Feline tapeworm</name>
    <name type="synonym">Taenia taeniaeformis</name>
    <dbReference type="NCBI Taxonomy" id="6205"/>
    <lineage>
        <taxon>Eukaryota</taxon>
        <taxon>Metazoa</taxon>
        <taxon>Spiralia</taxon>
        <taxon>Lophotrochozoa</taxon>
        <taxon>Platyhelminthes</taxon>
        <taxon>Cestoda</taxon>
        <taxon>Eucestoda</taxon>
        <taxon>Cyclophyllidea</taxon>
        <taxon>Taeniidae</taxon>
        <taxon>Hydatigera</taxon>
    </lineage>
</organism>
<keyword evidence="2 9" id="KW-0479">Metal-binding</keyword>
<dbReference type="InterPro" id="IPR036855">
    <property type="entry name" value="Znf_CCCH_sf"/>
</dbReference>
<evidence type="ECO:0000256" key="3">
    <source>
        <dbReference type="ARBA" id="ARBA00022771"/>
    </source>
</evidence>
<evidence type="ECO:0000256" key="1">
    <source>
        <dbReference type="ARBA" id="ARBA00004335"/>
    </source>
</evidence>